<name>A0A9P7BJH2_RHIOR</name>
<dbReference type="PANTHER" id="PTHR36435">
    <property type="entry name" value="SLR1288 PROTEIN"/>
    <property type="match status" value="1"/>
</dbReference>
<dbReference type="Pfam" id="PF02517">
    <property type="entry name" value="Rce1-like"/>
    <property type="match status" value="1"/>
</dbReference>
<protein>
    <recommendedName>
        <fullName evidence="2">CAAX prenyl protease 2/Lysostaphin resistance protein A-like domain-containing protein</fullName>
    </recommendedName>
</protein>
<keyword evidence="1" id="KW-0812">Transmembrane</keyword>
<evidence type="ECO:0000313" key="4">
    <source>
        <dbReference type="Proteomes" id="UP000716291"/>
    </source>
</evidence>
<proteinExistence type="predicted"/>
<evidence type="ECO:0000313" key="3">
    <source>
        <dbReference type="EMBL" id="KAG1279996.1"/>
    </source>
</evidence>
<sequence length="136" mass="14572">MQNAIARFPLFLVLFAVVLAPAYEELLFRRVLFGRLWKAGRPWLGIILSSLAFALVHEVPGLSKNSLLGMLQLWLVPSFTPPTSLLRRMSGDTTFSTTGPPIPAAARAAASASAASVQSGTGRPAWRSTSMACTSL</sequence>
<reference evidence="3" key="1">
    <citation type="journal article" date="2020" name="Microb. Genom.">
        <title>Genetic diversity of clinical and environmental Mucorales isolates obtained from an investigation of mucormycosis cases among solid organ transplant recipients.</title>
        <authorList>
            <person name="Nguyen M.H."/>
            <person name="Kaul D."/>
            <person name="Muto C."/>
            <person name="Cheng S.J."/>
            <person name="Richter R.A."/>
            <person name="Bruno V.M."/>
            <person name="Liu G."/>
            <person name="Beyhan S."/>
            <person name="Sundermann A.J."/>
            <person name="Mounaud S."/>
            <person name="Pasculle A.W."/>
            <person name="Nierman W.C."/>
            <person name="Driscoll E."/>
            <person name="Cumbie R."/>
            <person name="Clancy C.J."/>
            <person name="Dupont C.L."/>
        </authorList>
    </citation>
    <scope>NUCLEOTIDE SEQUENCE</scope>
    <source>
        <strain evidence="3">GL11</strain>
    </source>
</reference>
<organism evidence="3 4">
    <name type="scientific">Rhizopus oryzae</name>
    <name type="common">Mucormycosis agent</name>
    <name type="synonym">Rhizopus arrhizus var. delemar</name>
    <dbReference type="NCBI Taxonomy" id="64495"/>
    <lineage>
        <taxon>Eukaryota</taxon>
        <taxon>Fungi</taxon>
        <taxon>Fungi incertae sedis</taxon>
        <taxon>Mucoromycota</taxon>
        <taxon>Mucoromycotina</taxon>
        <taxon>Mucoromycetes</taxon>
        <taxon>Mucorales</taxon>
        <taxon>Mucorineae</taxon>
        <taxon>Rhizopodaceae</taxon>
        <taxon>Rhizopus</taxon>
    </lineage>
</organism>
<accession>A0A9P7BJH2</accession>
<dbReference type="GO" id="GO:0004175">
    <property type="term" value="F:endopeptidase activity"/>
    <property type="evidence" value="ECO:0007669"/>
    <property type="project" value="UniProtKB-ARBA"/>
</dbReference>
<dbReference type="PANTHER" id="PTHR36435:SF1">
    <property type="entry name" value="CAAX AMINO TERMINAL PROTEASE FAMILY PROTEIN"/>
    <property type="match status" value="1"/>
</dbReference>
<dbReference type="EMBL" id="JAANQT010008781">
    <property type="protein sequence ID" value="KAG1279996.1"/>
    <property type="molecule type" value="Genomic_DNA"/>
</dbReference>
<feature type="domain" description="CAAX prenyl protease 2/Lysostaphin resistance protein A-like" evidence="2">
    <location>
        <begin position="8"/>
        <end position="70"/>
    </location>
</feature>
<comment type="caution">
    <text evidence="3">The sequence shown here is derived from an EMBL/GenBank/DDBJ whole genome shotgun (WGS) entry which is preliminary data.</text>
</comment>
<keyword evidence="4" id="KW-1185">Reference proteome</keyword>
<dbReference type="AlphaFoldDB" id="A0A9P7BJH2"/>
<dbReference type="InterPro" id="IPR052710">
    <property type="entry name" value="CAAX_protease"/>
</dbReference>
<dbReference type="GO" id="GO:0080120">
    <property type="term" value="P:CAAX-box protein maturation"/>
    <property type="evidence" value="ECO:0007669"/>
    <property type="project" value="UniProtKB-ARBA"/>
</dbReference>
<feature type="transmembrane region" description="Helical" evidence="1">
    <location>
        <begin position="43"/>
        <end position="62"/>
    </location>
</feature>
<gene>
    <name evidence="3" type="ORF">G6F64_014552</name>
</gene>
<evidence type="ECO:0000256" key="1">
    <source>
        <dbReference type="SAM" id="Phobius"/>
    </source>
</evidence>
<evidence type="ECO:0000259" key="2">
    <source>
        <dbReference type="Pfam" id="PF02517"/>
    </source>
</evidence>
<dbReference type="InterPro" id="IPR003675">
    <property type="entry name" value="Rce1/LyrA-like_dom"/>
</dbReference>
<keyword evidence="1" id="KW-1133">Transmembrane helix</keyword>
<keyword evidence="1" id="KW-0472">Membrane</keyword>
<dbReference type="Proteomes" id="UP000716291">
    <property type="component" value="Unassembled WGS sequence"/>
</dbReference>